<dbReference type="InterPro" id="IPR000595">
    <property type="entry name" value="cNMP-bd_dom"/>
</dbReference>
<dbReference type="GO" id="GO:0003677">
    <property type="term" value="F:DNA binding"/>
    <property type="evidence" value="ECO:0007669"/>
    <property type="project" value="UniProtKB-KW"/>
</dbReference>
<protein>
    <submittedName>
        <fullName evidence="5">CRP/FNR family transcriptional regulator</fullName>
    </submittedName>
</protein>
<dbReference type="Gene3D" id="2.60.120.10">
    <property type="entry name" value="Jelly Rolls"/>
    <property type="match status" value="1"/>
</dbReference>
<evidence type="ECO:0000313" key="5">
    <source>
        <dbReference type="EMBL" id="PFH01805.1"/>
    </source>
</evidence>
<dbReference type="RefSeq" id="WP_003514760.1">
    <property type="nucleotide sequence ID" value="NZ_CP013828.1"/>
</dbReference>
<dbReference type="InterPro" id="IPR036388">
    <property type="entry name" value="WH-like_DNA-bd_sf"/>
</dbReference>
<feature type="domain" description="HTH crp-type" evidence="4">
    <location>
        <begin position="163"/>
        <end position="229"/>
    </location>
</feature>
<dbReference type="SUPFAM" id="SSF51206">
    <property type="entry name" value="cAMP-binding domain-like"/>
    <property type="match status" value="1"/>
</dbReference>
<dbReference type="GeneID" id="35804894"/>
<dbReference type="PANTHER" id="PTHR24567:SF26">
    <property type="entry name" value="REGULATORY PROTEIN YEIL"/>
    <property type="match status" value="1"/>
</dbReference>
<dbReference type="AlphaFoldDB" id="A0AB36TE31"/>
<keyword evidence="3" id="KW-0804">Transcription</keyword>
<dbReference type="PROSITE" id="PS51063">
    <property type="entry name" value="HTH_CRP_2"/>
    <property type="match status" value="1"/>
</dbReference>
<dbReference type="Gene3D" id="1.10.10.10">
    <property type="entry name" value="Winged helix-like DNA-binding domain superfamily/Winged helix DNA-binding domain"/>
    <property type="match status" value="1"/>
</dbReference>
<dbReference type="Pfam" id="PF00027">
    <property type="entry name" value="cNMP_binding"/>
    <property type="match status" value="1"/>
</dbReference>
<reference evidence="5 6" key="1">
    <citation type="submission" date="2017-09" db="EMBL/GenBank/DDBJ databases">
        <title>Evaluation of Pacific Biosciences Sequencing Technology to Finishing C. thermocellum Genome Sequences.</title>
        <authorList>
            <person name="Brown S."/>
        </authorList>
    </citation>
    <scope>NUCLEOTIDE SEQUENCE [LARGE SCALE GENOMIC DNA]</scope>
    <source>
        <strain evidence="5 6">AD2</strain>
    </source>
</reference>
<dbReference type="PANTHER" id="PTHR24567">
    <property type="entry name" value="CRP FAMILY TRANSCRIPTIONAL REGULATORY PROTEIN"/>
    <property type="match status" value="1"/>
</dbReference>
<dbReference type="InterPro" id="IPR036390">
    <property type="entry name" value="WH_DNA-bd_sf"/>
</dbReference>
<evidence type="ECO:0000256" key="2">
    <source>
        <dbReference type="ARBA" id="ARBA00023125"/>
    </source>
</evidence>
<dbReference type="EMBL" id="PDBW01000001">
    <property type="protein sequence ID" value="PFH01805.1"/>
    <property type="molecule type" value="Genomic_DNA"/>
</dbReference>
<organism evidence="5 6">
    <name type="scientific">Acetivibrio thermocellus AD2</name>
    <dbReference type="NCBI Taxonomy" id="1138384"/>
    <lineage>
        <taxon>Bacteria</taxon>
        <taxon>Bacillati</taxon>
        <taxon>Bacillota</taxon>
        <taxon>Clostridia</taxon>
        <taxon>Eubacteriales</taxon>
        <taxon>Oscillospiraceae</taxon>
        <taxon>Acetivibrio</taxon>
    </lineage>
</organism>
<proteinExistence type="predicted"/>
<dbReference type="SUPFAM" id="SSF46785">
    <property type="entry name" value="Winged helix' DNA-binding domain"/>
    <property type="match status" value="1"/>
</dbReference>
<keyword evidence="2" id="KW-0238">DNA-binding</keyword>
<dbReference type="SMART" id="SM00419">
    <property type="entry name" value="HTH_CRP"/>
    <property type="match status" value="1"/>
</dbReference>
<dbReference type="GO" id="GO:0005829">
    <property type="term" value="C:cytosol"/>
    <property type="evidence" value="ECO:0007669"/>
    <property type="project" value="TreeGrafter"/>
</dbReference>
<evidence type="ECO:0000256" key="1">
    <source>
        <dbReference type="ARBA" id="ARBA00023015"/>
    </source>
</evidence>
<dbReference type="InterPro" id="IPR014710">
    <property type="entry name" value="RmlC-like_jellyroll"/>
</dbReference>
<dbReference type="InterPro" id="IPR018490">
    <property type="entry name" value="cNMP-bd_dom_sf"/>
</dbReference>
<dbReference type="InterPro" id="IPR012318">
    <property type="entry name" value="HTH_CRP"/>
</dbReference>
<dbReference type="Proteomes" id="UP000223596">
    <property type="component" value="Unassembled WGS sequence"/>
</dbReference>
<dbReference type="GO" id="GO:0003700">
    <property type="term" value="F:DNA-binding transcription factor activity"/>
    <property type="evidence" value="ECO:0007669"/>
    <property type="project" value="TreeGrafter"/>
</dbReference>
<name>A0AB36TE31_ACETH</name>
<evidence type="ECO:0000256" key="3">
    <source>
        <dbReference type="ARBA" id="ARBA00023163"/>
    </source>
</evidence>
<evidence type="ECO:0000259" key="4">
    <source>
        <dbReference type="PROSITE" id="PS51063"/>
    </source>
</evidence>
<accession>A0AB36TE31</accession>
<dbReference type="Pfam" id="PF13545">
    <property type="entry name" value="HTH_Crp_2"/>
    <property type="match status" value="1"/>
</dbReference>
<dbReference type="InterPro" id="IPR050397">
    <property type="entry name" value="Env_Response_Regulators"/>
</dbReference>
<gene>
    <name evidence="5" type="ORF">M972_11549</name>
</gene>
<comment type="caution">
    <text evidence="5">The sequence shown here is derived from an EMBL/GenBank/DDBJ whole genome shotgun (WGS) entry which is preliminary data.</text>
</comment>
<dbReference type="CDD" id="cd00038">
    <property type="entry name" value="CAP_ED"/>
    <property type="match status" value="1"/>
</dbReference>
<evidence type="ECO:0000313" key="6">
    <source>
        <dbReference type="Proteomes" id="UP000223596"/>
    </source>
</evidence>
<sequence length="235" mass="27070">MPGRIKKIEEKDKKAEQRTVPCSMLPFWSELCDSEKEMIEQSSIKARYEKGMILNRSEQECKGIMLLLSGGLRTYIVSDEGREVTLFRVGKGETCVLSGSCLMDSIVFDVMIEAVEDTEVIIIPTSVLSQIMKENPRVEVYLYKTAMERFSDVMWTMQQILFMRADKRVAIFLWDELAKSNHTTIYLTHDEIARYIGSAREVVTKVLKYFAREGVVSLGRGKIEVIDRNKLKKYL</sequence>
<keyword evidence="1" id="KW-0805">Transcription regulation</keyword>